<evidence type="ECO:0000256" key="4">
    <source>
        <dbReference type="ARBA" id="ARBA00022898"/>
    </source>
</evidence>
<organism evidence="7 8">
    <name type="scientific">Pseudobacteriovorax antillogorgiicola</name>
    <dbReference type="NCBI Taxonomy" id="1513793"/>
    <lineage>
        <taxon>Bacteria</taxon>
        <taxon>Pseudomonadati</taxon>
        <taxon>Bdellovibrionota</taxon>
        <taxon>Oligoflexia</taxon>
        <taxon>Oligoflexales</taxon>
        <taxon>Pseudobacteriovoracaceae</taxon>
        <taxon>Pseudobacteriovorax</taxon>
    </lineage>
</organism>
<dbReference type="Gene3D" id="3.40.640.10">
    <property type="entry name" value="Type I PLP-dependent aspartate aminotransferase-like (Major domain)"/>
    <property type="match status" value="1"/>
</dbReference>
<evidence type="ECO:0000256" key="5">
    <source>
        <dbReference type="ARBA" id="ARBA00023239"/>
    </source>
</evidence>
<dbReference type="GO" id="GO:0016831">
    <property type="term" value="F:carboxy-lyase activity"/>
    <property type="evidence" value="ECO:0007669"/>
    <property type="project" value="UniProtKB-KW"/>
</dbReference>
<dbReference type="GO" id="GO:0005737">
    <property type="term" value="C:cytoplasm"/>
    <property type="evidence" value="ECO:0007669"/>
    <property type="project" value="TreeGrafter"/>
</dbReference>
<dbReference type="Gene3D" id="1.20.1340.10">
    <property type="entry name" value="dopa decarboxylase, N-terminal domain"/>
    <property type="match status" value="1"/>
</dbReference>
<dbReference type="PANTHER" id="PTHR11999">
    <property type="entry name" value="GROUP II PYRIDOXAL-5-PHOSPHATE DECARBOXYLASE"/>
    <property type="match status" value="1"/>
</dbReference>
<dbReference type="Proteomes" id="UP000192907">
    <property type="component" value="Unassembled WGS sequence"/>
</dbReference>
<evidence type="ECO:0000313" key="8">
    <source>
        <dbReference type="Proteomes" id="UP000192907"/>
    </source>
</evidence>
<dbReference type="Gene3D" id="3.90.1150.10">
    <property type="entry name" value="Aspartate Aminotransferase, domain 1"/>
    <property type="match status" value="1"/>
</dbReference>
<dbReference type="InterPro" id="IPR010977">
    <property type="entry name" value="Aromatic_deC"/>
</dbReference>
<dbReference type="InterPro" id="IPR015422">
    <property type="entry name" value="PyrdxlP-dep_Trfase_small"/>
</dbReference>
<proteinExistence type="inferred from homology"/>
<dbReference type="GO" id="GO:0006520">
    <property type="term" value="P:amino acid metabolic process"/>
    <property type="evidence" value="ECO:0007669"/>
    <property type="project" value="InterPro"/>
</dbReference>
<comment type="cofactor">
    <cofactor evidence="1 6">
        <name>pyridoxal 5'-phosphate</name>
        <dbReference type="ChEBI" id="CHEBI:597326"/>
    </cofactor>
</comment>
<dbReference type="InterPro" id="IPR015421">
    <property type="entry name" value="PyrdxlP-dep_Trfase_major"/>
</dbReference>
<comment type="similarity">
    <text evidence="2 6">Belongs to the group II decarboxylase family.</text>
</comment>
<evidence type="ECO:0000256" key="6">
    <source>
        <dbReference type="RuleBase" id="RU000382"/>
    </source>
</evidence>
<name>A0A1Y6CNI1_9BACT</name>
<dbReference type="EMBL" id="FWZT01000031">
    <property type="protein sequence ID" value="SMF77464.1"/>
    <property type="molecule type" value="Genomic_DNA"/>
</dbReference>
<keyword evidence="8" id="KW-1185">Reference proteome</keyword>
<dbReference type="InterPro" id="IPR002129">
    <property type="entry name" value="PyrdxlP-dep_de-COase"/>
</dbReference>
<dbReference type="InterPro" id="IPR015424">
    <property type="entry name" value="PyrdxlP-dep_Trfase"/>
</dbReference>
<reference evidence="8" key="1">
    <citation type="submission" date="2017-04" db="EMBL/GenBank/DDBJ databases">
        <authorList>
            <person name="Varghese N."/>
            <person name="Submissions S."/>
        </authorList>
    </citation>
    <scope>NUCLEOTIDE SEQUENCE [LARGE SCALE GENOMIC DNA]</scope>
    <source>
        <strain evidence="8">RKEM611</strain>
    </source>
</reference>
<keyword evidence="3" id="KW-0210">Decarboxylase</keyword>
<evidence type="ECO:0000256" key="3">
    <source>
        <dbReference type="ARBA" id="ARBA00022793"/>
    </source>
</evidence>
<evidence type="ECO:0000256" key="1">
    <source>
        <dbReference type="ARBA" id="ARBA00001933"/>
    </source>
</evidence>
<dbReference type="GO" id="GO:0019752">
    <property type="term" value="P:carboxylic acid metabolic process"/>
    <property type="evidence" value="ECO:0007669"/>
    <property type="project" value="InterPro"/>
</dbReference>
<gene>
    <name evidence="7" type="ORF">SAMN06296036_13149</name>
</gene>
<keyword evidence="5 6" id="KW-0456">Lyase</keyword>
<dbReference type="GO" id="GO:0030170">
    <property type="term" value="F:pyridoxal phosphate binding"/>
    <property type="evidence" value="ECO:0007669"/>
    <property type="project" value="InterPro"/>
</dbReference>
<sequence length="512" mass="57297">MTDQSRMSPPIFDADELAEQGRKIISLLENLQRRISQNPVKPNCHPGDLAKLFSSEPPEQGIGWQRLIQDLEGKITEGATLWQHPRFFAYYPANTSLPAVLAETMIAGLASVGLQWSANPIATELECVVMDWILKMLHAPQDSPFYHHSCRGGGVIQNTAGDALVNIMVAARVACHQKAAGIPWDKPLDEDQRESLFYQDSSRLVVYMSDQTHFSGPKAVRVAGMRVNIIKSKLLSDGNYGIDRVMVAEAMASDRRQGLRPCALQLNYGSTNTCGMDDMKSFLGFAQAEGVWLHVDAAYAGASLILPEFQGASRVIQEIADSFNFNGSKWFLCGFDSAFLYVRDRRLMKQVYAAGGDYLATVDEEGAYNPEFKDWAVPLGRRFRSLRIWMVLSYFGVTGMQAFLRKGIEQANRLRSLVDQSSDFETIVACQLGLVCVGLKDGLQERWVLFWEALERRSENGRNFLVYPSKIEGRFFLRIALGGVNTEDQDVDYLWSQLNGAVKEIKVHIAKI</sequence>
<dbReference type="AlphaFoldDB" id="A0A1Y6CNI1"/>
<dbReference type="RefSeq" id="WP_132325098.1">
    <property type="nucleotide sequence ID" value="NZ_FWZT01000031.1"/>
</dbReference>
<dbReference type="STRING" id="1513793.SAMN06296036_13149"/>
<keyword evidence="4 6" id="KW-0663">Pyridoxal phosphate</keyword>
<evidence type="ECO:0000256" key="2">
    <source>
        <dbReference type="ARBA" id="ARBA00009533"/>
    </source>
</evidence>
<dbReference type="OrthoDB" id="9803665at2"/>
<dbReference type="PRINTS" id="PR00800">
    <property type="entry name" value="YHDCRBOXLASE"/>
</dbReference>
<dbReference type="SUPFAM" id="SSF53383">
    <property type="entry name" value="PLP-dependent transferases"/>
    <property type="match status" value="1"/>
</dbReference>
<dbReference type="Pfam" id="PF00282">
    <property type="entry name" value="Pyridoxal_deC"/>
    <property type="match status" value="1"/>
</dbReference>
<evidence type="ECO:0000313" key="7">
    <source>
        <dbReference type="EMBL" id="SMF77464.1"/>
    </source>
</evidence>
<protein>
    <submittedName>
        <fullName evidence="7">Tyrosine decarboxylase</fullName>
    </submittedName>
</protein>
<accession>A0A1Y6CNI1</accession>
<dbReference type="PANTHER" id="PTHR11999:SF70">
    <property type="entry name" value="MIP05841P"/>
    <property type="match status" value="1"/>
</dbReference>